<dbReference type="PRINTS" id="PR00080">
    <property type="entry name" value="SDRFAMILY"/>
</dbReference>
<dbReference type="PRINTS" id="PR00081">
    <property type="entry name" value="GDHRDH"/>
</dbReference>
<reference evidence="3" key="1">
    <citation type="submission" date="2020-10" db="EMBL/GenBank/DDBJ databases">
        <title>Taxonomic study of unclassified bacteria belonging to the class Ktedonobacteria.</title>
        <authorList>
            <person name="Yabe S."/>
            <person name="Wang C.M."/>
            <person name="Zheng Y."/>
            <person name="Sakai Y."/>
            <person name="Cavaletti L."/>
            <person name="Monciardini P."/>
            <person name="Donadio S."/>
        </authorList>
    </citation>
    <scope>NUCLEOTIDE SEQUENCE</scope>
    <source>
        <strain evidence="3">ID150040</strain>
    </source>
</reference>
<dbReference type="AlphaFoldDB" id="A0A8J3IMN1"/>
<dbReference type="SUPFAM" id="SSF51735">
    <property type="entry name" value="NAD(P)-binding Rossmann-fold domains"/>
    <property type="match status" value="1"/>
</dbReference>
<evidence type="ECO:0000313" key="4">
    <source>
        <dbReference type="Proteomes" id="UP000597444"/>
    </source>
</evidence>
<comment type="caution">
    <text evidence="3">The sequence shown here is derived from an EMBL/GenBank/DDBJ whole genome shotgun (WGS) entry which is preliminary data.</text>
</comment>
<proteinExistence type="inferred from homology"/>
<dbReference type="GO" id="GO:0016614">
    <property type="term" value="F:oxidoreductase activity, acting on CH-OH group of donors"/>
    <property type="evidence" value="ECO:0007669"/>
    <property type="project" value="UniProtKB-ARBA"/>
</dbReference>
<evidence type="ECO:0000256" key="2">
    <source>
        <dbReference type="ARBA" id="ARBA00023002"/>
    </source>
</evidence>
<accession>A0A8J3IMN1</accession>
<dbReference type="PANTHER" id="PTHR48107">
    <property type="entry name" value="NADPH-DEPENDENT ALDEHYDE REDUCTASE-LIKE PROTEIN, CHLOROPLASTIC-RELATED"/>
    <property type="match status" value="1"/>
</dbReference>
<dbReference type="InterPro" id="IPR002347">
    <property type="entry name" value="SDR_fam"/>
</dbReference>
<protein>
    <submittedName>
        <fullName evidence="3">Beta-ketoacyl-ACP reductase</fullName>
    </submittedName>
</protein>
<dbReference type="CDD" id="cd05233">
    <property type="entry name" value="SDR_c"/>
    <property type="match status" value="1"/>
</dbReference>
<dbReference type="Proteomes" id="UP000597444">
    <property type="component" value="Unassembled WGS sequence"/>
</dbReference>
<keyword evidence="2" id="KW-0560">Oxidoreductase</keyword>
<dbReference type="EMBL" id="BNJK01000001">
    <property type="protein sequence ID" value="GHO93435.1"/>
    <property type="molecule type" value="Genomic_DNA"/>
</dbReference>
<dbReference type="InterPro" id="IPR036291">
    <property type="entry name" value="NAD(P)-bd_dom_sf"/>
</dbReference>
<name>A0A8J3IMN1_9CHLR</name>
<dbReference type="RefSeq" id="WP_220204216.1">
    <property type="nucleotide sequence ID" value="NZ_BNJK01000001.1"/>
</dbReference>
<evidence type="ECO:0000256" key="1">
    <source>
        <dbReference type="ARBA" id="ARBA00006484"/>
    </source>
</evidence>
<evidence type="ECO:0000313" key="3">
    <source>
        <dbReference type="EMBL" id="GHO93435.1"/>
    </source>
</evidence>
<dbReference type="FunFam" id="3.40.50.720:FF:000084">
    <property type="entry name" value="Short-chain dehydrogenase reductase"/>
    <property type="match status" value="1"/>
</dbReference>
<sequence>MSTLQGKTVVITGGGRSIGRRLALGFAEQGAHVLVHYAHASKGAEEVVSQICAQGGRADLVQADLQKADDVARLAQEAHSKLGAIDIWINNAGASANSSETRGMTDIEIFERMVGVDIFGTWRCCTEAVPFMRDGGCIITTGWDGALSGYPTFPDQMYAISKGAIMSLTRCLAQQLAPRIRVNCIAPGRIENEWVQTLSEQTKQKAADDIPMKRWGTPDDILGTALFLASPAASFMTGQVLLVNGGGVMR</sequence>
<keyword evidence="4" id="KW-1185">Reference proteome</keyword>
<organism evidence="3 4">
    <name type="scientific">Reticulibacter mediterranei</name>
    <dbReference type="NCBI Taxonomy" id="2778369"/>
    <lineage>
        <taxon>Bacteria</taxon>
        <taxon>Bacillati</taxon>
        <taxon>Chloroflexota</taxon>
        <taxon>Ktedonobacteria</taxon>
        <taxon>Ktedonobacterales</taxon>
        <taxon>Reticulibacteraceae</taxon>
        <taxon>Reticulibacter</taxon>
    </lineage>
</organism>
<dbReference type="Gene3D" id="3.40.50.720">
    <property type="entry name" value="NAD(P)-binding Rossmann-like Domain"/>
    <property type="match status" value="1"/>
</dbReference>
<comment type="similarity">
    <text evidence="1">Belongs to the short-chain dehydrogenases/reductases (SDR) family.</text>
</comment>
<dbReference type="Pfam" id="PF13561">
    <property type="entry name" value="adh_short_C2"/>
    <property type="match status" value="1"/>
</dbReference>
<gene>
    <name evidence="3" type="ORF">KSF_034830</name>
</gene>